<keyword evidence="3" id="KW-1185">Reference proteome</keyword>
<sequence length="568" mass="62496">MPDLPLRRGRHAGMKAEKIKEESVTQVGHAASVKLECPMKKEQSHFPPVKRRRLRRHDSEVGRIVGCIKSEMKEESLDLHSFWAKTKEEVKEEARAMDAESLKGGFMKGEAVGFCKVEAGTVAKVELAESGHQEVAEGLPDLAAGKRAAFEQRMVAWARQCAEFKRRRATWMPTRPCCPANVFFSHPVAPQEEDSPCVQRLSQKELSCLRRFFDRGHPVVSAPLATGPATKAAARAAATAEEEAGSCMKMWPWMRDLPSHIWAGRGWAYDQSGPQRLSSTGGAEGMQGVQVWESAGTSGQPAAQLPTAAPQSAAASGAVAAWAASNAVKPVRVLCKQQEKQSGVPGISWQRSRFCWQLQWTERDSNGASTRHIRSYTISSFMKDGSDEAAAEASALKAAKAFRAELVAEGRIKEKVRDESLTSEVPGVAFAKGRKKWKVEISGSGGRKIQGGYFTQKAAAEERALELRELHGLQRSLKSCASRARLPVFRPKAPFPGVTWHVRDQGWQAGTPGRKHRQTRAFKPLDHTELELEKAFSRAVAWLKKQRQEMAATGNVEAKGKKAKSKKS</sequence>
<evidence type="ECO:0000313" key="2">
    <source>
        <dbReference type="EMBL" id="CAJ1404146.1"/>
    </source>
</evidence>
<evidence type="ECO:0000313" key="3">
    <source>
        <dbReference type="Proteomes" id="UP001178507"/>
    </source>
</evidence>
<dbReference type="Gene3D" id="1.20.5.2050">
    <property type="match status" value="2"/>
</dbReference>
<reference evidence="2" key="1">
    <citation type="submission" date="2023-08" db="EMBL/GenBank/DDBJ databases">
        <authorList>
            <person name="Chen Y."/>
            <person name="Shah S."/>
            <person name="Dougan E. K."/>
            <person name="Thang M."/>
            <person name="Chan C."/>
        </authorList>
    </citation>
    <scope>NUCLEOTIDE SEQUENCE</scope>
</reference>
<dbReference type="EMBL" id="CAUJNA010003527">
    <property type="protein sequence ID" value="CAJ1404146.1"/>
    <property type="molecule type" value="Genomic_DNA"/>
</dbReference>
<dbReference type="Proteomes" id="UP001178507">
    <property type="component" value="Unassembled WGS sequence"/>
</dbReference>
<proteinExistence type="predicted"/>
<feature type="compositionally biased region" description="Basic and acidic residues" evidence="1">
    <location>
        <begin position="14"/>
        <end position="23"/>
    </location>
</feature>
<organism evidence="2 3">
    <name type="scientific">Effrenium voratum</name>
    <dbReference type="NCBI Taxonomy" id="2562239"/>
    <lineage>
        <taxon>Eukaryota</taxon>
        <taxon>Sar</taxon>
        <taxon>Alveolata</taxon>
        <taxon>Dinophyceae</taxon>
        <taxon>Suessiales</taxon>
        <taxon>Symbiodiniaceae</taxon>
        <taxon>Effrenium</taxon>
    </lineage>
</organism>
<gene>
    <name evidence="2" type="ORF">EVOR1521_LOCUS26661</name>
</gene>
<dbReference type="AlphaFoldDB" id="A0AA36JFJ6"/>
<name>A0AA36JFJ6_9DINO</name>
<feature type="region of interest" description="Disordered" evidence="1">
    <location>
        <begin position="1"/>
        <end position="25"/>
    </location>
</feature>
<accession>A0AA36JFJ6</accession>
<protein>
    <submittedName>
        <fullName evidence="2">Uncharacterized protein</fullName>
    </submittedName>
</protein>
<comment type="caution">
    <text evidence="2">The sequence shown here is derived from an EMBL/GenBank/DDBJ whole genome shotgun (WGS) entry which is preliminary data.</text>
</comment>
<evidence type="ECO:0000256" key="1">
    <source>
        <dbReference type="SAM" id="MobiDB-lite"/>
    </source>
</evidence>